<dbReference type="PANTHER" id="PTHR11079">
    <property type="entry name" value="CYTOSINE DEAMINASE FAMILY MEMBER"/>
    <property type="match status" value="1"/>
</dbReference>
<keyword evidence="3 8" id="KW-0819">tRNA processing</keyword>
<dbReference type="EC" id="3.5.4.33" evidence="8"/>
<organism evidence="10 11">
    <name type="scientific">Parvularcula bermudensis (strain ATCC BAA-594 / HTCC2503 / KCTC 12087)</name>
    <dbReference type="NCBI Taxonomy" id="314260"/>
    <lineage>
        <taxon>Bacteria</taxon>
        <taxon>Pseudomonadati</taxon>
        <taxon>Pseudomonadota</taxon>
        <taxon>Alphaproteobacteria</taxon>
        <taxon>Parvularculales</taxon>
        <taxon>Parvularculaceae</taxon>
        <taxon>Parvularcula</taxon>
    </lineage>
</organism>
<dbReference type="GO" id="GO:0008270">
    <property type="term" value="F:zinc ion binding"/>
    <property type="evidence" value="ECO:0007669"/>
    <property type="project" value="UniProtKB-UniRule"/>
</dbReference>
<keyword evidence="4 8" id="KW-0479">Metal-binding</keyword>
<evidence type="ECO:0000256" key="5">
    <source>
        <dbReference type="ARBA" id="ARBA00022801"/>
    </source>
</evidence>
<dbReference type="EMBL" id="CP002156">
    <property type="protein sequence ID" value="ADM08390.1"/>
    <property type="molecule type" value="Genomic_DNA"/>
</dbReference>
<feature type="binding site" evidence="8">
    <location>
        <position position="93"/>
    </location>
    <ligand>
        <name>Zn(2+)</name>
        <dbReference type="ChEBI" id="CHEBI:29105"/>
        <note>catalytic</note>
    </ligand>
</feature>
<dbReference type="CDD" id="cd01285">
    <property type="entry name" value="nucleoside_deaminase"/>
    <property type="match status" value="1"/>
</dbReference>
<dbReference type="InterPro" id="IPR002125">
    <property type="entry name" value="CMP_dCMP_dom"/>
</dbReference>
<dbReference type="InterPro" id="IPR016192">
    <property type="entry name" value="APOBEC/CMP_deaminase_Zn-bd"/>
</dbReference>
<dbReference type="NCBIfam" id="NF008113">
    <property type="entry name" value="PRK10860.1"/>
    <property type="match status" value="1"/>
</dbReference>
<gene>
    <name evidence="8" type="primary">tadA</name>
    <name evidence="10" type="ordered locus">PB2503_01557</name>
</gene>
<dbReference type="PROSITE" id="PS00903">
    <property type="entry name" value="CYT_DCMP_DEAMINASES_1"/>
    <property type="match status" value="1"/>
</dbReference>
<dbReference type="GO" id="GO:0002100">
    <property type="term" value="P:tRNA wobble adenosine to inosine editing"/>
    <property type="evidence" value="ECO:0007669"/>
    <property type="project" value="UniProtKB-UniRule"/>
</dbReference>
<feature type="binding site" evidence="8">
    <location>
        <position position="63"/>
    </location>
    <ligand>
        <name>Zn(2+)</name>
        <dbReference type="ChEBI" id="CHEBI:29105"/>
        <note>catalytic</note>
    </ligand>
</feature>
<feature type="active site" description="Proton donor" evidence="8">
    <location>
        <position position="65"/>
    </location>
</feature>
<evidence type="ECO:0000256" key="3">
    <source>
        <dbReference type="ARBA" id="ARBA00022694"/>
    </source>
</evidence>
<feature type="domain" description="CMP/dCMP-type deaminase" evidence="9">
    <location>
        <begin position="11"/>
        <end position="121"/>
    </location>
</feature>
<name>E0TBL5_PARBH</name>
<sequence>MDRPDLSASDADLERWMDHALGLASMAARNGEVPVGAVLLSATGQLIAEAVNTPIAQCDPTAHAELAVLRKGALATGNYRLTGTTLLVTLEPCAMCAGAICHARIGHLVYGADDPKGGAVRHGATLFDQVTTHHRPRVTAGIRADESAALLRSFFAERRAMTRPRRHGESGP</sequence>
<protein>
    <recommendedName>
        <fullName evidence="8">tRNA-specific adenosine deaminase</fullName>
        <ecNumber evidence="8">3.5.4.33</ecNumber>
    </recommendedName>
</protein>
<dbReference type="RefSeq" id="WP_013299364.1">
    <property type="nucleotide sequence ID" value="NC_014414.1"/>
</dbReference>
<evidence type="ECO:0000259" key="9">
    <source>
        <dbReference type="PROSITE" id="PS51747"/>
    </source>
</evidence>
<dbReference type="PROSITE" id="PS51747">
    <property type="entry name" value="CYT_DCMP_DEAMINASES_2"/>
    <property type="match status" value="1"/>
</dbReference>
<evidence type="ECO:0000256" key="4">
    <source>
        <dbReference type="ARBA" id="ARBA00022723"/>
    </source>
</evidence>
<dbReference type="SUPFAM" id="SSF53927">
    <property type="entry name" value="Cytidine deaminase-like"/>
    <property type="match status" value="1"/>
</dbReference>
<dbReference type="Proteomes" id="UP000001302">
    <property type="component" value="Chromosome"/>
</dbReference>
<dbReference type="Gene3D" id="3.40.140.10">
    <property type="entry name" value="Cytidine Deaminase, domain 2"/>
    <property type="match status" value="1"/>
</dbReference>
<dbReference type="eggNOG" id="COG0590">
    <property type="taxonomic scope" value="Bacteria"/>
</dbReference>
<evidence type="ECO:0000313" key="10">
    <source>
        <dbReference type="EMBL" id="ADM08390.1"/>
    </source>
</evidence>
<dbReference type="STRING" id="314260.PB2503_01557"/>
<dbReference type="PANTHER" id="PTHR11079:SF202">
    <property type="entry name" value="TRNA-SPECIFIC ADENOSINE DEAMINASE"/>
    <property type="match status" value="1"/>
</dbReference>
<comment type="function">
    <text evidence="8">Catalyzes the deamination of adenosine to inosine at the wobble position 34 of tRNA(Arg2).</text>
</comment>
<evidence type="ECO:0000256" key="8">
    <source>
        <dbReference type="HAMAP-Rule" id="MF_00972"/>
    </source>
</evidence>
<feature type="binding site" evidence="8">
    <location>
        <position position="96"/>
    </location>
    <ligand>
        <name>Zn(2+)</name>
        <dbReference type="ChEBI" id="CHEBI:29105"/>
        <note>catalytic</note>
    </ligand>
</feature>
<dbReference type="Pfam" id="PF00383">
    <property type="entry name" value="dCMP_cyt_deam_1"/>
    <property type="match status" value="1"/>
</dbReference>
<evidence type="ECO:0000256" key="1">
    <source>
        <dbReference type="ARBA" id="ARBA00010669"/>
    </source>
</evidence>
<dbReference type="KEGG" id="pbr:PB2503_01557"/>
<keyword evidence="5 8" id="KW-0378">Hydrolase</keyword>
<evidence type="ECO:0000256" key="7">
    <source>
        <dbReference type="ARBA" id="ARBA00048045"/>
    </source>
</evidence>
<dbReference type="InterPro" id="IPR028883">
    <property type="entry name" value="tRNA_aden_deaminase"/>
</dbReference>
<reference evidence="10 11" key="2">
    <citation type="journal article" date="2011" name="J. Bacteriol.">
        <title>Complete genome sequence of strain HTCC2503T of Parvularcula bermudensis, the type species of the order "Parvularculales" in the class Alphaproteobacteria.</title>
        <authorList>
            <person name="Oh H.M."/>
            <person name="Kang I."/>
            <person name="Vergin K.L."/>
            <person name="Kang D."/>
            <person name="Rhee K.H."/>
            <person name="Giovannoni S.J."/>
            <person name="Cho J.C."/>
        </authorList>
    </citation>
    <scope>NUCLEOTIDE SEQUENCE [LARGE SCALE GENOMIC DNA]</scope>
    <source>
        <strain evidence="11">ATCC BAA-594 / HTCC2503 / KCTC 12087</strain>
    </source>
</reference>
<comment type="subunit">
    <text evidence="2 8">Homodimer.</text>
</comment>
<comment type="similarity">
    <text evidence="1">Belongs to the cytidine and deoxycytidylate deaminase family. ADAT2 subfamily.</text>
</comment>
<dbReference type="HOGENOM" id="CLU_025810_3_2_5"/>
<evidence type="ECO:0000256" key="2">
    <source>
        <dbReference type="ARBA" id="ARBA00011738"/>
    </source>
</evidence>
<comment type="cofactor">
    <cofactor evidence="8">
        <name>Zn(2+)</name>
        <dbReference type="ChEBI" id="CHEBI:29105"/>
    </cofactor>
    <text evidence="8">Binds 1 zinc ion per subunit.</text>
</comment>
<accession>E0TBL5</accession>
<evidence type="ECO:0000256" key="6">
    <source>
        <dbReference type="ARBA" id="ARBA00022833"/>
    </source>
</evidence>
<evidence type="ECO:0000313" key="11">
    <source>
        <dbReference type="Proteomes" id="UP000001302"/>
    </source>
</evidence>
<keyword evidence="11" id="KW-1185">Reference proteome</keyword>
<dbReference type="AlphaFoldDB" id="E0TBL5"/>
<dbReference type="InterPro" id="IPR016193">
    <property type="entry name" value="Cytidine_deaminase-like"/>
</dbReference>
<keyword evidence="6 8" id="KW-0862">Zinc</keyword>
<reference evidence="11" key="1">
    <citation type="submission" date="2010-08" db="EMBL/GenBank/DDBJ databases">
        <title>Genome sequence of Parvularcula bermudensis HTCC2503.</title>
        <authorList>
            <person name="Kang D.-M."/>
            <person name="Oh H.-M."/>
            <person name="Cho J.-C."/>
        </authorList>
    </citation>
    <scope>NUCLEOTIDE SEQUENCE [LARGE SCALE GENOMIC DNA]</scope>
    <source>
        <strain evidence="11">ATCC BAA-594 / HTCC2503 / KCTC 12087</strain>
    </source>
</reference>
<dbReference type="HAMAP" id="MF_00972">
    <property type="entry name" value="tRNA_aden_deaminase"/>
    <property type="match status" value="1"/>
</dbReference>
<dbReference type="GO" id="GO:0052717">
    <property type="term" value="F:tRNA-specific adenosine-34 deaminase activity"/>
    <property type="evidence" value="ECO:0007669"/>
    <property type="project" value="UniProtKB-UniRule"/>
</dbReference>
<comment type="catalytic activity">
    <reaction evidence="7 8">
        <text>adenosine(34) in tRNA + H2O + H(+) = inosine(34) in tRNA + NH4(+)</text>
        <dbReference type="Rhea" id="RHEA:43168"/>
        <dbReference type="Rhea" id="RHEA-COMP:10373"/>
        <dbReference type="Rhea" id="RHEA-COMP:10374"/>
        <dbReference type="ChEBI" id="CHEBI:15377"/>
        <dbReference type="ChEBI" id="CHEBI:15378"/>
        <dbReference type="ChEBI" id="CHEBI:28938"/>
        <dbReference type="ChEBI" id="CHEBI:74411"/>
        <dbReference type="ChEBI" id="CHEBI:82852"/>
        <dbReference type="EC" id="3.5.4.33"/>
    </reaction>
</comment>
<proteinExistence type="inferred from homology"/>